<dbReference type="InterPro" id="IPR040198">
    <property type="entry name" value="Fido_containing"/>
</dbReference>
<dbReference type="SUPFAM" id="SSF140931">
    <property type="entry name" value="Fic-like"/>
    <property type="match status" value="1"/>
</dbReference>
<evidence type="ECO:0000259" key="3">
    <source>
        <dbReference type="PROSITE" id="PS51459"/>
    </source>
</evidence>
<dbReference type="EMBL" id="BMAV01023781">
    <property type="protein sequence ID" value="GFY80037.1"/>
    <property type="molecule type" value="Genomic_DNA"/>
</dbReference>
<name>A0A8X6YXV0_9ARAC</name>
<keyword evidence="5" id="KW-1185">Reference proteome</keyword>
<accession>A0A8X6YXV0</accession>
<dbReference type="InterPro" id="IPR036597">
    <property type="entry name" value="Fido-like_dom_sf"/>
</dbReference>
<evidence type="ECO:0000313" key="4">
    <source>
        <dbReference type="EMBL" id="GFY80037.1"/>
    </source>
</evidence>
<protein>
    <submittedName>
        <fullName evidence="4">Fido domain-containing protein</fullName>
    </submittedName>
</protein>
<evidence type="ECO:0000256" key="1">
    <source>
        <dbReference type="PIRSR" id="PIRSR640198-1"/>
    </source>
</evidence>
<proteinExistence type="predicted"/>
<dbReference type="AlphaFoldDB" id="A0A8X6YXV0"/>
<dbReference type="PANTHER" id="PTHR13504">
    <property type="entry name" value="FIDO DOMAIN-CONTAINING PROTEIN DDB_G0283145"/>
    <property type="match status" value="1"/>
</dbReference>
<sequence>MPKLYFYDLLVGLEKEYYLKGALFENLIVLEIFKKRLNQGLPTNLYFWRDRTGHEVDLLAEWALTRIEQWAARRIPITEKAVQTLYALVIASGKSKIKPTPYRDGQNVIRDSRTRAIIYMPPEAKDVPKLMSSMIDWIRNSEQVPCPIIAGIAHYQFVTIHPYYDGNGRTARLLTTLILHLGGYDLKGLYSLEEYYAKNLGAYYEAISIGPSHNYYMGRAEADITKWIDYFVEGVAIAFENVLQRINEEGHRTDQTDLRTCLKSRRDEVK</sequence>
<dbReference type="PROSITE" id="PS51459">
    <property type="entry name" value="FIDO"/>
    <property type="match status" value="1"/>
</dbReference>
<dbReference type="Gene3D" id="1.10.3290.10">
    <property type="entry name" value="Fido-like domain"/>
    <property type="match status" value="1"/>
</dbReference>
<feature type="binding site" evidence="2">
    <location>
        <begin position="165"/>
        <end position="172"/>
    </location>
    <ligand>
        <name>ATP</name>
        <dbReference type="ChEBI" id="CHEBI:30616"/>
    </ligand>
</feature>
<dbReference type="GO" id="GO:0005524">
    <property type="term" value="F:ATP binding"/>
    <property type="evidence" value="ECO:0007669"/>
    <property type="project" value="UniProtKB-KW"/>
</dbReference>
<evidence type="ECO:0000256" key="2">
    <source>
        <dbReference type="PIRSR" id="PIRSR640198-2"/>
    </source>
</evidence>
<dbReference type="PANTHER" id="PTHR13504:SF38">
    <property type="entry name" value="FIDO DOMAIN-CONTAINING PROTEIN"/>
    <property type="match status" value="1"/>
</dbReference>
<organism evidence="4 5">
    <name type="scientific">Trichonephila inaurata madagascariensis</name>
    <dbReference type="NCBI Taxonomy" id="2747483"/>
    <lineage>
        <taxon>Eukaryota</taxon>
        <taxon>Metazoa</taxon>
        <taxon>Ecdysozoa</taxon>
        <taxon>Arthropoda</taxon>
        <taxon>Chelicerata</taxon>
        <taxon>Arachnida</taxon>
        <taxon>Araneae</taxon>
        <taxon>Araneomorphae</taxon>
        <taxon>Entelegynae</taxon>
        <taxon>Araneoidea</taxon>
        <taxon>Nephilidae</taxon>
        <taxon>Trichonephila</taxon>
        <taxon>Trichonephila inaurata</taxon>
    </lineage>
</organism>
<gene>
    <name evidence="4" type="ORF">TNIN_56871</name>
</gene>
<dbReference type="Proteomes" id="UP000886998">
    <property type="component" value="Unassembled WGS sequence"/>
</dbReference>
<dbReference type="Pfam" id="PF13635">
    <property type="entry name" value="DUF4143"/>
    <property type="match status" value="1"/>
</dbReference>
<keyword evidence="2" id="KW-0067">ATP-binding</keyword>
<dbReference type="OrthoDB" id="8312613at2759"/>
<evidence type="ECO:0000313" key="5">
    <source>
        <dbReference type="Proteomes" id="UP000886998"/>
    </source>
</evidence>
<dbReference type="Pfam" id="PF02661">
    <property type="entry name" value="Fic"/>
    <property type="match status" value="1"/>
</dbReference>
<keyword evidence="2" id="KW-0547">Nucleotide-binding</keyword>
<dbReference type="InterPro" id="IPR025420">
    <property type="entry name" value="DUF4143"/>
</dbReference>
<reference evidence="4" key="1">
    <citation type="submission" date="2020-08" db="EMBL/GenBank/DDBJ databases">
        <title>Multicomponent nature underlies the extraordinary mechanical properties of spider dragline silk.</title>
        <authorList>
            <person name="Kono N."/>
            <person name="Nakamura H."/>
            <person name="Mori M."/>
            <person name="Yoshida Y."/>
            <person name="Ohtoshi R."/>
            <person name="Malay A.D."/>
            <person name="Moran D.A.P."/>
            <person name="Tomita M."/>
            <person name="Numata K."/>
            <person name="Arakawa K."/>
        </authorList>
    </citation>
    <scope>NUCLEOTIDE SEQUENCE</scope>
</reference>
<feature type="domain" description="Fido" evidence="3">
    <location>
        <begin position="77"/>
        <end position="233"/>
    </location>
</feature>
<feature type="active site" evidence="1">
    <location>
        <position position="161"/>
    </location>
</feature>
<dbReference type="InterPro" id="IPR003812">
    <property type="entry name" value="Fido"/>
</dbReference>
<comment type="caution">
    <text evidence="4">The sequence shown here is derived from an EMBL/GenBank/DDBJ whole genome shotgun (WGS) entry which is preliminary data.</text>
</comment>